<dbReference type="Pfam" id="PF01432">
    <property type="entry name" value="Peptidase_M3"/>
    <property type="match status" value="1"/>
</dbReference>
<dbReference type="Gene3D" id="1.10.1370.20">
    <property type="entry name" value="Oligoendopeptidase f, C-terminal domain"/>
    <property type="match status" value="1"/>
</dbReference>
<dbReference type="GO" id="GO:0006508">
    <property type="term" value="P:proteolysis"/>
    <property type="evidence" value="ECO:0007669"/>
    <property type="project" value="UniProtKB-KW"/>
</dbReference>
<keyword evidence="3 6" id="KW-0378">Hydrolase</keyword>
<dbReference type="Proteomes" id="UP000179018">
    <property type="component" value="Unassembled WGS sequence"/>
</dbReference>
<dbReference type="AlphaFoldDB" id="A0A1F8B9L8"/>
<evidence type="ECO:0000256" key="2">
    <source>
        <dbReference type="ARBA" id="ARBA00022723"/>
    </source>
</evidence>
<dbReference type="InterPro" id="IPR045090">
    <property type="entry name" value="Pept_M3A_M3B"/>
</dbReference>
<gene>
    <name evidence="9" type="ORF">A3A75_03935</name>
</gene>
<sequence>MDKNYKTSWDLTPLFKSDNDPIITNKRSEVIKETNKFVKKWEKRTDYLKDPKILKEVLDEYENWLRFYGALSQENYYFDLRHAVNQSDPKIKAKINKTEELVQKLQNEIQFFELRLAKIDPKTQKRFLAYKPLSPYKHFLEKLFEQQRYLLTELEEKIMNLKNTTSYTNWVRMTSTFLAKEERKVIDESGKKITNNFSEIVGLMNSQNKIARDSAADAFNDILKKHLDVAEHEINSVLQNKKINDELRSFDRPDKARHVGDDIETEVVDSLVAAVTKHFDLSKRFYKLKAALLGIPKLAYHERNVEYGKIEKKYTYEEAVEILENVFGNLDKEFEDIFRRFVQEGRIDVYPQKGKVSGAFCTYGLLIHPTYALLNWTNKLNDVLTFAHELGHGIHFELAKNAQNALNFGTTIATTEVASTFTEDFVLEQLKKEADDELRLSLMMMKLNDEASTIFRQIAFYNFEKELHKEFRKVGYLSKKDIGKIFQKHMISYMGDFVEQSEGSENWWTYVSHFRNFFYVYSYASGLLISKSLQASVKKDSNFIVKVKEFLAAGISDSPRNIFKKLGVEITDNKFWNNGLTEVATLLSETEVLAKKLGKI</sequence>
<dbReference type="SUPFAM" id="SSF55486">
    <property type="entry name" value="Metalloproteases ('zincins'), catalytic domain"/>
    <property type="match status" value="1"/>
</dbReference>
<comment type="cofactor">
    <cofactor evidence="6">
        <name>Zn(2+)</name>
        <dbReference type="ChEBI" id="CHEBI:29105"/>
    </cofactor>
    <text evidence="6">Binds 1 zinc ion.</text>
</comment>
<name>A0A1F8B9L8_9BACT</name>
<reference evidence="9 10" key="1">
    <citation type="journal article" date="2016" name="Nat. Commun.">
        <title>Thousands of microbial genomes shed light on interconnected biogeochemical processes in an aquifer system.</title>
        <authorList>
            <person name="Anantharaman K."/>
            <person name="Brown C.T."/>
            <person name="Hug L.A."/>
            <person name="Sharon I."/>
            <person name="Castelle C.J."/>
            <person name="Probst A.J."/>
            <person name="Thomas B.C."/>
            <person name="Singh A."/>
            <person name="Wilkins M.J."/>
            <person name="Karaoz U."/>
            <person name="Brodie E.L."/>
            <person name="Williams K.H."/>
            <person name="Hubbard S.S."/>
            <person name="Banfield J.F."/>
        </authorList>
    </citation>
    <scope>NUCLEOTIDE SEQUENCE [LARGE SCALE GENOMIC DNA]</scope>
</reference>
<evidence type="ECO:0000313" key="10">
    <source>
        <dbReference type="Proteomes" id="UP000179018"/>
    </source>
</evidence>
<evidence type="ECO:0000256" key="6">
    <source>
        <dbReference type="RuleBase" id="RU003435"/>
    </source>
</evidence>
<dbReference type="Pfam" id="PF08439">
    <property type="entry name" value="Peptidase_M3_N"/>
    <property type="match status" value="1"/>
</dbReference>
<proteinExistence type="inferred from homology"/>
<evidence type="ECO:0000256" key="1">
    <source>
        <dbReference type="ARBA" id="ARBA00022670"/>
    </source>
</evidence>
<comment type="caution">
    <text evidence="9">The sequence shown here is derived from an EMBL/GenBank/DDBJ whole genome shotgun (WGS) entry which is preliminary data.</text>
</comment>
<keyword evidence="5 6" id="KW-0482">Metalloprotease</keyword>
<dbReference type="EMBL" id="MGHC01000007">
    <property type="protein sequence ID" value="OGM60369.1"/>
    <property type="molecule type" value="Genomic_DNA"/>
</dbReference>
<evidence type="ECO:0000256" key="3">
    <source>
        <dbReference type="ARBA" id="ARBA00022801"/>
    </source>
</evidence>
<dbReference type="PANTHER" id="PTHR11804">
    <property type="entry name" value="PROTEASE M3 THIMET OLIGOPEPTIDASE-RELATED"/>
    <property type="match status" value="1"/>
</dbReference>
<feature type="domain" description="Oligopeptidase F N-terminal" evidence="8">
    <location>
        <begin position="116"/>
        <end position="177"/>
    </location>
</feature>
<protein>
    <recommendedName>
        <fullName evidence="11">Oligoendopeptidase F</fullName>
    </recommendedName>
</protein>
<evidence type="ECO:0000259" key="8">
    <source>
        <dbReference type="Pfam" id="PF08439"/>
    </source>
</evidence>
<dbReference type="Gene3D" id="1.20.140.70">
    <property type="entry name" value="Oligopeptidase f, N-terminal domain"/>
    <property type="match status" value="1"/>
</dbReference>
<evidence type="ECO:0000256" key="5">
    <source>
        <dbReference type="ARBA" id="ARBA00023049"/>
    </source>
</evidence>
<feature type="domain" description="Peptidase M3A/M3B catalytic" evidence="7">
    <location>
        <begin position="203"/>
        <end position="578"/>
    </location>
</feature>
<dbReference type="InterPro" id="IPR001567">
    <property type="entry name" value="Pept_M3A_M3B_dom"/>
</dbReference>
<dbReference type="InterPro" id="IPR042088">
    <property type="entry name" value="OligoPept_F_C"/>
</dbReference>
<evidence type="ECO:0000259" key="7">
    <source>
        <dbReference type="Pfam" id="PF01432"/>
    </source>
</evidence>
<dbReference type="InterPro" id="IPR013647">
    <property type="entry name" value="OligopepF_N_dom"/>
</dbReference>
<evidence type="ECO:0000313" key="9">
    <source>
        <dbReference type="EMBL" id="OGM60369.1"/>
    </source>
</evidence>
<dbReference type="STRING" id="1802516.A3A75_03935"/>
<dbReference type="GO" id="GO:0046872">
    <property type="term" value="F:metal ion binding"/>
    <property type="evidence" value="ECO:0007669"/>
    <property type="project" value="UniProtKB-UniRule"/>
</dbReference>
<organism evidence="9 10">
    <name type="scientific">Candidatus Woesebacteria bacterium RIFCSPLOWO2_01_FULL_39_10</name>
    <dbReference type="NCBI Taxonomy" id="1802516"/>
    <lineage>
        <taxon>Bacteria</taxon>
        <taxon>Candidatus Woeseibacteriota</taxon>
    </lineage>
</organism>
<evidence type="ECO:0000256" key="4">
    <source>
        <dbReference type="ARBA" id="ARBA00022833"/>
    </source>
</evidence>
<evidence type="ECO:0008006" key="11">
    <source>
        <dbReference type="Google" id="ProtNLM"/>
    </source>
</evidence>
<dbReference type="GO" id="GO:0004222">
    <property type="term" value="F:metalloendopeptidase activity"/>
    <property type="evidence" value="ECO:0007669"/>
    <property type="project" value="InterPro"/>
</dbReference>
<dbReference type="PANTHER" id="PTHR11804:SF5">
    <property type="entry name" value="OLIGOENDOPEPTIDASE F"/>
    <property type="match status" value="1"/>
</dbReference>
<dbReference type="GO" id="GO:0006518">
    <property type="term" value="P:peptide metabolic process"/>
    <property type="evidence" value="ECO:0007669"/>
    <property type="project" value="TreeGrafter"/>
</dbReference>
<keyword evidence="1 6" id="KW-0645">Protease</keyword>
<keyword evidence="2 6" id="KW-0479">Metal-binding</keyword>
<accession>A0A1F8B9L8</accession>
<dbReference type="CDD" id="cd09610">
    <property type="entry name" value="M3B_PepF"/>
    <property type="match status" value="1"/>
</dbReference>
<comment type="similarity">
    <text evidence="6">Belongs to the peptidase M3 family.</text>
</comment>
<keyword evidence="4 6" id="KW-0862">Zinc</keyword>